<feature type="transmembrane region" description="Helical" evidence="1">
    <location>
        <begin position="189"/>
        <end position="209"/>
    </location>
</feature>
<dbReference type="AlphaFoldDB" id="N9VMZ9"/>
<protein>
    <submittedName>
        <fullName evidence="2">Uncharacterized protein</fullName>
    </submittedName>
</protein>
<accession>N9VMZ9</accession>
<keyword evidence="1" id="KW-0812">Transmembrane</keyword>
<feature type="transmembrane region" description="Helical" evidence="1">
    <location>
        <begin position="118"/>
        <end position="138"/>
    </location>
</feature>
<feature type="transmembrane region" description="Helical" evidence="1">
    <location>
        <begin position="215"/>
        <end position="234"/>
    </location>
</feature>
<evidence type="ECO:0000313" key="3">
    <source>
        <dbReference type="Proteomes" id="UP000023775"/>
    </source>
</evidence>
<dbReference type="PATRIC" id="fig|1268237.3.peg.1022"/>
<reference evidence="2 3" key="1">
    <citation type="journal article" date="2013" name="Genome Announc.">
        <title>Draft Genome Sequence of the Aeromonas diversa Type Strain.</title>
        <authorList>
            <person name="Farfan M."/>
            <person name="Spataro N."/>
            <person name="Sanglas A."/>
            <person name="Albarral V."/>
            <person name="Loren J.G."/>
            <person name="Bosch E."/>
            <person name="Fuste M.C."/>
        </authorList>
    </citation>
    <scope>NUCLEOTIDE SEQUENCE [LARGE SCALE GENOMIC DNA]</scope>
    <source>
        <strain evidence="2 3">2478-85</strain>
    </source>
</reference>
<name>N9VMZ9_9GAMM</name>
<feature type="transmembrane region" description="Helical" evidence="1">
    <location>
        <begin position="92"/>
        <end position="111"/>
    </location>
</feature>
<sequence>MSYPFSLFVLAILAAVCTSMGLLSDDIGYGWLALLLPCAALGASRSPRALRAGLGLLMLGAVVAWQPPSLSVAVCTLFPLLTLAFHPRGNPILRQLLGLVAASMYGTLLYLQLDGQLAGVPAATLLQLGGVALLWHSLRQTPLAMSWHPLLGLLLLALCLWHEALIALACGLMMLLFSLHALSVRASRWLPPLTLLLPALAFATQVLLVPELPNPVLIAWLMLFATAWGGELLLGDEESAN</sequence>
<evidence type="ECO:0000256" key="1">
    <source>
        <dbReference type="SAM" id="Phobius"/>
    </source>
</evidence>
<evidence type="ECO:0000313" key="2">
    <source>
        <dbReference type="EMBL" id="ENY72968.1"/>
    </source>
</evidence>
<organism evidence="2 3">
    <name type="scientific">Aeromonas diversa CDC 2478-85</name>
    <dbReference type="NCBI Taxonomy" id="1268237"/>
    <lineage>
        <taxon>Bacteria</taxon>
        <taxon>Pseudomonadati</taxon>
        <taxon>Pseudomonadota</taxon>
        <taxon>Gammaproteobacteria</taxon>
        <taxon>Aeromonadales</taxon>
        <taxon>Aeromonadaceae</taxon>
        <taxon>Aeromonas</taxon>
    </lineage>
</organism>
<keyword evidence="3" id="KW-1185">Reference proteome</keyword>
<dbReference type="eggNOG" id="ENOG502ZJ32">
    <property type="taxonomic scope" value="Bacteria"/>
</dbReference>
<keyword evidence="1" id="KW-0472">Membrane</keyword>
<feature type="transmembrane region" description="Helical" evidence="1">
    <location>
        <begin position="56"/>
        <end position="80"/>
    </location>
</feature>
<proteinExistence type="predicted"/>
<feature type="transmembrane region" description="Helical" evidence="1">
    <location>
        <begin position="150"/>
        <end position="177"/>
    </location>
</feature>
<comment type="caution">
    <text evidence="2">The sequence shown here is derived from an EMBL/GenBank/DDBJ whole genome shotgun (WGS) entry which is preliminary data.</text>
</comment>
<gene>
    <name evidence="2" type="ORF">G114_05205</name>
</gene>
<keyword evidence="1" id="KW-1133">Transmembrane helix</keyword>
<dbReference type="EMBL" id="APVG01000009">
    <property type="protein sequence ID" value="ENY72968.1"/>
    <property type="molecule type" value="Genomic_DNA"/>
</dbReference>
<dbReference type="RefSeq" id="WP_005349398.1">
    <property type="nucleotide sequence ID" value="NZ_APVG01000009.1"/>
</dbReference>
<dbReference type="Proteomes" id="UP000023775">
    <property type="component" value="Unassembled WGS sequence"/>
</dbReference>